<dbReference type="Pfam" id="PF00092">
    <property type="entry name" value="VWA"/>
    <property type="match status" value="1"/>
</dbReference>
<evidence type="ECO:0000313" key="8">
    <source>
        <dbReference type="Proteomes" id="UP000671908"/>
    </source>
</evidence>
<dbReference type="InterPro" id="IPR050768">
    <property type="entry name" value="UPF0353/GerABKA_families"/>
</dbReference>
<evidence type="ECO:0000259" key="6">
    <source>
        <dbReference type="PROSITE" id="PS50234"/>
    </source>
</evidence>
<name>A0A975F502_9SPIR</name>
<dbReference type="EMBL" id="CP054142">
    <property type="protein sequence ID" value="QTQ14779.1"/>
    <property type="molecule type" value="Genomic_DNA"/>
</dbReference>
<gene>
    <name evidence="7" type="ORF">HRQ91_10065</name>
</gene>
<evidence type="ECO:0000313" key="7">
    <source>
        <dbReference type="EMBL" id="QTQ14779.1"/>
    </source>
</evidence>
<dbReference type="SUPFAM" id="SSF53300">
    <property type="entry name" value="vWA-like"/>
    <property type="match status" value="1"/>
</dbReference>
<keyword evidence="4 5" id="KW-0472">Membrane</keyword>
<evidence type="ECO:0000256" key="5">
    <source>
        <dbReference type="SAM" id="Phobius"/>
    </source>
</evidence>
<organism evidence="7 8">
    <name type="scientific">Treponema parvum</name>
    <dbReference type="NCBI Taxonomy" id="138851"/>
    <lineage>
        <taxon>Bacteria</taxon>
        <taxon>Pseudomonadati</taxon>
        <taxon>Spirochaetota</taxon>
        <taxon>Spirochaetia</taxon>
        <taxon>Spirochaetales</taxon>
        <taxon>Treponemataceae</taxon>
        <taxon>Treponema</taxon>
    </lineage>
</organism>
<proteinExistence type="predicted"/>
<dbReference type="PANTHER" id="PTHR22550:SF5">
    <property type="entry name" value="LEUCINE ZIPPER PROTEIN 4"/>
    <property type="match status" value="1"/>
</dbReference>
<feature type="domain" description="VWFA" evidence="6">
    <location>
        <begin position="92"/>
        <end position="287"/>
    </location>
</feature>
<reference evidence="7 8" key="1">
    <citation type="journal article" date="2021" name="Microbiol. Resour. Announc.">
        <title>Complete Genome Sequences of Three Human Oral Treponema parvum Isolates.</title>
        <authorList>
            <person name="Zeng H."/>
            <person name="Watt R.M."/>
        </authorList>
    </citation>
    <scope>NUCLEOTIDE SEQUENCE [LARGE SCALE GENOMIC DNA]</scope>
    <source>
        <strain evidence="7 8">ATCC 700770</strain>
    </source>
</reference>
<dbReference type="Proteomes" id="UP000671908">
    <property type="component" value="Chromosome"/>
</dbReference>
<keyword evidence="2 5" id="KW-0812">Transmembrane</keyword>
<dbReference type="KEGG" id="tpav:HRQ91_10065"/>
<accession>A0A975F502</accession>
<feature type="transmembrane region" description="Helical" evidence="5">
    <location>
        <begin position="310"/>
        <end position="329"/>
    </location>
</feature>
<dbReference type="InterPro" id="IPR036465">
    <property type="entry name" value="vWFA_dom_sf"/>
</dbReference>
<dbReference type="Gene3D" id="3.40.50.410">
    <property type="entry name" value="von Willebrand factor, type A domain"/>
    <property type="match status" value="1"/>
</dbReference>
<dbReference type="RefSeq" id="WP_210119420.1">
    <property type="nucleotide sequence ID" value="NZ_CP054142.1"/>
</dbReference>
<evidence type="ECO:0000256" key="3">
    <source>
        <dbReference type="ARBA" id="ARBA00022989"/>
    </source>
</evidence>
<feature type="transmembrane region" description="Helical" evidence="5">
    <location>
        <begin position="50"/>
        <end position="74"/>
    </location>
</feature>
<dbReference type="InterPro" id="IPR002035">
    <property type="entry name" value="VWF_A"/>
</dbReference>
<dbReference type="PROSITE" id="PS50234">
    <property type="entry name" value="VWFA"/>
    <property type="match status" value="1"/>
</dbReference>
<keyword evidence="8" id="KW-1185">Reference proteome</keyword>
<keyword evidence="1" id="KW-1003">Cell membrane</keyword>
<evidence type="ECO:0000256" key="4">
    <source>
        <dbReference type="ARBA" id="ARBA00023136"/>
    </source>
</evidence>
<evidence type="ECO:0000256" key="1">
    <source>
        <dbReference type="ARBA" id="ARBA00022475"/>
    </source>
</evidence>
<dbReference type="AlphaFoldDB" id="A0A975F502"/>
<dbReference type="SMART" id="SM00327">
    <property type="entry name" value="VWA"/>
    <property type="match status" value="1"/>
</dbReference>
<protein>
    <submittedName>
        <fullName evidence="7">VWA domain-containing protein</fullName>
    </submittedName>
</protein>
<dbReference type="PANTHER" id="PTHR22550">
    <property type="entry name" value="SPORE GERMINATION PROTEIN"/>
    <property type="match status" value="1"/>
</dbReference>
<sequence length="333" mass="36253">MIDFMNPVAFLFFIPVLLLFLLRKAKIFSSPAFPAILSDWGGSAFKWKGGFFKFISAIKTALFLAGYVLVVLAFSDPVIHHDQKVYVSRGNDVLFVLDVSPSMAARDMDGLTRLEAAKQVIRFLAEQNTGASFGLVQTATEAALSVPPTTDRKTFIEHIDTMTVGTLGEGTAIGTGLSTAVYHLASSKAPEKCIILITDGENNAGSIHPETAASLAFEYGIKLYTVGLGTRGNVPLQYTDPVTGKVFNGYLESDFDPAPLQKIALMTDGRYFSAETVAGLSAALNNISNREKVVQTYYLKTVDEYFYDKILIAAAIAFALAWILSRIVLKEVF</sequence>
<evidence type="ECO:0000256" key="2">
    <source>
        <dbReference type="ARBA" id="ARBA00022692"/>
    </source>
</evidence>
<keyword evidence="3 5" id="KW-1133">Transmembrane helix</keyword>